<protein>
    <recommendedName>
        <fullName evidence="4">TonB C-terminal domain-containing protein</fullName>
    </recommendedName>
</protein>
<gene>
    <name evidence="2" type="ORF">PCAR9_A20213</name>
</gene>
<accession>A0A2K4X671</accession>
<evidence type="ECO:0008006" key="4">
    <source>
        <dbReference type="Google" id="ProtNLM"/>
    </source>
</evidence>
<dbReference type="Proteomes" id="UP000238288">
    <property type="component" value="Chromosome PCAR9a"/>
</dbReference>
<evidence type="ECO:0000313" key="3">
    <source>
        <dbReference type="Proteomes" id="UP000238288"/>
    </source>
</evidence>
<dbReference type="AlphaFoldDB" id="A0A2K4X671"/>
<evidence type="ECO:0000256" key="1">
    <source>
        <dbReference type="SAM" id="Phobius"/>
    </source>
</evidence>
<dbReference type="EMBL" id="LT965928">
    <property type="protein sequence ID" value="SOU39793.1"/>
    <property type="molecule type" value="Genomic_DNA"/>
</dbReference>
<feature type="transmembrane region" description="Helical" evidence="1">
    <location>
        <begin position="17"/>
        <end position="37"/>
    </location>
</feature>
<dbReference type="RefSeq" id="WP_104641964.1">
    <property type="nucleotide sequence ID" value="NZ_LT965928.1"/>
</dbReference>
<proteinExistence type="predicted"/>
<reference evidence="2 3" key="1">
    <citation type="submission" date="2017-11" db="EMBL/GenBank/DDBJ databases">
        <authorList>
            <person name="Han C.G."/>
        </authorList>
    </citation>
    <scope>NUCLEOTIDE SEQUENCE [LARGE SCALE GENOMIC DNA]</scope>
    <source>
        <strain evidence="3">ATCC 43555</strain>
    </source>
</reference>
<dbReference type="GeneID" id="93662436"/>
<dbReference type="OrthoDB" id="5768557at2"/>
<name>A0A2K4X671_PSEVC</name>
<keyword evidence="1" id="KW-1133">Transmembrane helix</keyword>
<dbReference type="Gene3D" id="3.30.1150.10">
    <property type="match status" value="1"/>
</dbReference>
<evidence type="ECO:0000313" key="2">
    <source>
        <dbReference type="EMBL" id="SOU39793.1"/>
    </source>
</evidence>
<keyword evidence="1" id="KW-0472">Membrane</keyword>
<dbReference type="SUPFAM" id="SSF74653">
    <property type="entry name" value="TolA/TonB C-terminal domain"/>
    <property type="match status" value="1"/>
</dbReference>
<keyword evidence="1" id="KW-0812">Transmembrane</keyword>
<organism evidence="2 3">
    <name type="scientific">Pseudoalteromonas carrageenovora IAM 12662</name>
    <dbReference type="NCBI Taxonomy" id="1314868"/>
    <lineage>
        <taxon>Bacteria</taxon>
        <taxon>Pseudomonadati</taxon>
        <taxon>Pseudomonadota</taxon>
        <taxon>Gammaproteobacteria</taxon>
        <taxon>Alteromonadales</taxon>
        <taxon>Pseudoalteromonadaceae</taxon>
        <taxon>Pseudoalteromonas</taxon>
    </lineage>
</organism>
<sequence length="218" mass="24103">MHTFSSTNKTKNNRHPLFAFGLSLIVLSAALLLLWLGQMAEHHMQDKVVVREIAMVALPPPPPPSISQQQSSEPMQSLKVQGAGASIQAVDVKIKSNLSIVKPDTPSVKVNAPQWQSMSVNWDAFSLNQLDGLPTLLTPVKAVLPKSLTRQGVDVFTLKLDVFIDESGRVSLIEVVQNPYPELKPAIDKIIKQSRFSAPKKEGETVRAHFIWPIEFKP</sequence>